<dbReference type="PRINTS" id="PR00455">
    <property type="entry name" value="HTHTETR"/>
</dbReference>
<organism evidence="4 5">
    <name type="scientific">Streptococcus suis</name>
    <dbReference type="NCBI Taxonomy" id="1307"/>
    <lineage>
        <taxon>Bacteria</taxon>
        <taxon>Bacillati</taxon>
        <taxon>Bacillota</taxon>
        <taxon>Bacilli</taxon>
        <taxon>Lactobacillales</taxon>
        <taxon>Streptococcaceae</taxon>
        <taxon>Streptococcus</taxon>
    </lineage>
</organism>
<reference evidence="4 5" key="1">
    <citation type="submission" date="2016-02" db="EMBL/GenBank/DDBJ databases">
        <authorList>
            <consortium name="Pathogen Informatics"/>
        </authorList>
    </citation>
    <scope>NUCLEOTIDE SEQUENCE [LARGE SCALE GENOMIC DNA]</scope>
    <source>
        <strain evidence="4 5">LSS31</strain>
    </source>
</reference>
<dbReference type="GO" id="GO:0003677">
    <property type="term" value="F:DNA binding"/>
    <property type="evidence" value="ECO:0007669"/>
    <property type="project" value="UniProtKB-UniRule"/>
</dbReference>
<evidence type="ECO:0000313" key="5">
    <source>
        <dbReference type="Proteomes" id="UP000072530"/>
    </source>
</evidence>
<keyword evidence="1 2" id="KW-0238">DNA-binding</keyword>
<evidence type="ECO:0000313" key="4">
    <source>
        <dbReference type="EMBL" id="CYU47058.1"/>
    </source>
</evidence>
<evidence type="ECO:0000256" key="2">
    <source>
        <dbReference type="PROSITE-ProRule" id="PRU00335"/>
    </source>
</evidence>
<dbReference type="InterPro" id="IPR001647">
    <property type="entry name" value="HTH_TetR"/>
</dbReference>
<evidence type="ECO:0000259" key="3">
    <source>
        <dbReference type="PROSITE" id="PS50977"/>
    </source>
</evidence>
<dbReference type="InterPro" id="IPR050624">
    <property type="entry name" value="HTH-type_Tx_Regulator"/>
</dbReference>
<dbReference type="Gene3D" id="1.10.357.10">
    <property type="entry name" value="Tetracycline Repressor, domain 2"/>
    <property type="match status" value="1"/>
</dbReference>
<feature type="DNA-binding region" description="H-T-H motif" evidence="2">
    <location>
        <begin position="29"/>
        <end position="48"/>
    </location>
</feature>
<protein>
    <submittedName>
        <fullName evidence="4">AraC family transcriptional regulator</fullName>
    </submittedName>
</protein>
<dbReference type="Proteomes" id="UP000072530">
    <property type="component" value="Unassembled WGS sequence"/>
</dbReference>
<dbReference type="PANTHER" id="PTHR43479">
    <property type="entry name" value="ACREF/ENVCD OPERON REPRESSOR-RELATED"/>
    <property type="match status" value="1"/>
</dbReference>
<dbReference type="Pfam" id="PF00440">
    <property type="entry name" value="TetR_N"/>
    <property type="match status" value="1"/>
</dbReference>
<proteinExistence type="predicted"/>
<name>A0A0Z8DP79_STRSU</name>
<dbReference type="RefSeq" id="WP_044670483.1">
    <property type="nucleotide sequence ID" value="NZ_CEDJ01000044.1"/>
</dbReference>
<feature type="domain" description="HTH tetR-type" evidence="3">
    <location>
        <begin position="6"/>
        <end position="66"/>
    </location>
</feature>
<dbReference type="AlphaFoldDB" id="A0A0Z8DP79"/>
<dbReference type="PROSITE" id="PS50977">
    <property type="entry name" value="HTH_TETR_2"/>
    <property type="match status" value="1"/>
</dbReference>
<accession>A0A0Z8DP79</accession>
<evidence type="ECO:0000256" key="1">
    <source>
        <dbReference type="ARBA" id="ARBA00023125"/>
    </source>
</evidence>
<dbReference type="Pfam" id="PF14278">
    <property type="entry name" value="TetR_C_8"/>
    <property type="match status" value="1"/>
</dbReference>
<dbReference type="EMBL" id="FIGG01000002">
    <property type="protein sequence ID" value="CYU47058.1"/>
    <property type="molecule type" value="Genomic_DNA"/>
</dbReference>
<dbReference type="InterPro" id="IPR039532">
    <property type="entry name" value="TetR_C_Firmicutes"/>
</dbReference>
<dbReference type="InterPro" id="IPR009057">
    <property type="entry name" value="Homeodomain-like_sf"/>
</dbReference>
<dbReference type="PANTHER" id="PTHR43479:SF23">
    <property type="entry name" value="HTH TETR-TYPE DOMAIN-CONTAINING PROTEIN"/>
    <property type="match status" value="1"/>
</dbReference>
<sequence>MDRRIAKTKRAIFQAFLTLLNDKGYDEMRVQDVIDLADVGRSTFYAHYASKEALLEELCHDLFHHLFTDREDADVKTLLVHIFKHFRTNQDRVASLLLSRNAYFLRELEAELKHDIFPKVAEDYMQDKRNLPEDLLVHFVVTTFVETVSWWLQQRKKVDEATLTEYYVRLLA</sequence>
<gene>
    <name evidence="4" type="ORF">ERS132393_00676</name>
</gene>
<dbReference type="SUPFAM" id="SSF46689">
    <property type="entry name" value="Homeodomain-like"/>
    <property type="match status" value="1"/>
</dbReference>